<dbReference type="GO" id="GO:0003964">
    <property type="term" value="F:RNA-directed DNA polymerase activity"/>
    <property type="evidence" value="ECO:0007669"/>
    <property type="project" value="UniProtKB-KW"/>
</dbReference>
<feature type="region of interest" description="Disordered" evidence="1">
    <location>
        <begin position="275"/>
        <end position="310"/>
    </location>
</feature>
<evidence type="ECO:0000256" key="1">
    <source>
        <dbReference type="SAM" id="MobiDB-lite"/>
    </source>
</evidence>
<proteinExistence type="predicted"/>
<gene>
    <name evidence="5" type="ORF">Tci_018017</name>
</gene>
<accession>A0A6L2KAQ6</accession>
<protein>
    <submittedName>
        <fullName evidence="5">Reverse transcriptase domain-containing protein</fullName>
    </submittedName>
</protein>
<feature type="compositionally biased region" description="Basic and acidic residues" evidence="1">
    <location>
        <begin position="279"/>
        <end position="291"/>
    </location>
</feature>
<organism evidence="5">
    <name type="scientific">Tanacetum cinerariifolium</name>
    <name type="common">Dalmatian daisy</name>
    <name type="synonym">Chrysanthemum cinerariifolium</name>
    <dbReference type="NCBI Taxonomy" id="118510"/>
    <lineage>
        <taxon>Eukaryota</taxon>
        <taxon>Viridiplantae</taxon>
        <taxon>Streptophyta</taxon>
        <taxon>Embryophyta</taxon>
        <taxon>Tracheophyta</taxon>
        <taxon>Spermatophyta</taxon>
        <taxon>Magnoliopsida</taxon>
        <taxon>eudicotyledons</taxon>
        <taxon>Gunneridae</taxon>
        <taxon>Pentapetalae</taxon>
        <taxon>asterids</taxon>
        <taxon>campanulids</taxon>
        <taxon>Asterales</taxon>
        <taxon>Asteraceae</taxon>
        <taxon>Asteroideae</taxon>
        <taxon>Anthemideae</taxon>
        <taxon>Anthemidinae</taxon>
        <taxon>Tanacetum</taxon>
    </lineage>
</organism>
<feature type="domain" description="Tf2-1-like SH3-like" evidence="4">
    <location>
        <begin position="377"/>
        <end position="406"/>
    </location>
</feature>
<keyword evidence="5" id="KW-0548">Nucleotidyltransferase</keyword>
<dbReference type="EMBL" id="BKCJ010002070">
    <property type="protein sequence ID" value="GEU46039.1"/>
    <property type="molecule type" value="Genomic_DNA"/>
</dbReference>
<evidence type="ECO:0000259" key="4">
    <source>
        <dbReference type="Pfam" id="PF24626"/>
    </source>
</evidence>
<feature type="compositionally biased region" description="Low complexity" evidence="1">
    <location>
        <begin position="292"/>
        <end position="310"/>
    </location>
</feature>
<dbReference type="InterPro" id="IPR005162">
    <property type="entry name" value="Retrotrans_gag_dom"/>
</dbReference>
<comment type="caution">
    <text evidence="5">The sequence shown here is derived from an EMBL/GenBank/DDBJ whole genome shotgun (WGS) entry which is preliminary data.</text>
</comment>
<dbReference type="PANTHER" id="PTHR46148:SF59">
    <property type="entry name" value="NUCLEOTIDYLTRANSFERASE, RIBONUCLEASE H"/>
    <property type="match status" value="1"/>
</dbReference>
<keyword evidence="5" id="KW-0808">Transferase</keyword>
<evidence type="ECO:0000259" key="2">
    <source>
        <dbReference type="Pfam" id="PF00078"/>
    </source>
</evidence>
<reference evidence="5" key="1">
    <citation type="journal article" date="2019" name="Sci. Rep.">
        <title>Draft genome of Tanacetum cinerariifolium, the natural source of mosquito coil.</title>
        <authorList>
            <person name="Yamashiro T."/>
            <person name="Shiraishi A."/>
            <person name="Satake H."/>
            <person name="Nakayama K."/>
        </authorList>
    </citation>
    <scope>NUCLEOTIDE SEQUENCE</scope>
</reference>
<evidence type="ECO:0000313" key="5">
    <source>
        <dbReference type="EMBL" id="GEU46039.1"/>
    </source>
</evidence>
<dbReference type="Pfam" id="PF03732">
    <property type="entry name" value="Retrotrans_gag"/>
    <property type="match status" value="1"/>
</dbReference>
<dbReference type="InterPro" id="IPR056924">
    <property type="entry name" value="SH3_Tf2-1"/>
</dbReference>
<dbReference type="InterPro" id="IPR000477">
    <property type="entry name" value="RT_dom"/>
</dbReference>
<name>A0A6L2KAQ6_TANCI</name>
<sequence length="832" mass="94995">MSSPNHPTSNIKDAFSSNFPDFILASPDYAPACRKYTNHDPVSLSLHDLFISDMTKDSVTQSELTRVNSVRTELTRFEFRSVVTEMPPKRNSASAASVSEAPIMTQAAIKQLVVDSVATTLETQAATMANADNANRNPKPREAHVARKCSYKEFMSCQPFNFKGSEGAIGLIHWFEHTESMFSHRNCTEDCKKMEDEFYHLTVKGNDLKTYVRRFQELATLCPTMVSDSEKMREAFVGGLPRSIKGNVTASKPQTLEEAINIAQRLMDQVTKHTPIHVSSDHKQKFDDRRTFNNNNNYRNTNTNNRYNNYQPQQNRRQEAVTAYAATLAENNRHAGNLPFCKRCSLHHTDLVLLSAILATRWAINQELPKQEASHWKIGPVAYKLELPEELSNVHSTFYVSNLKKCLSDKSLIIPIKELQLDDKLNFMDEPVEIMDREIKQLRQSHISIVKVRWNSKREPKFTWEREDEIRANINWKFLFDVMRQMGFGSKWCKWIKAGLSSASVLVLVNGSLTEKFQMERRIRKGDPLSPFLFLLVAEALQVLILEACNKGAFTSLFLDNDGSNVSFLWYVDDALFFEEWSYSNASNLIRILGYLQDASGLCINLSKSRFMNYLEEQTDGEAMINSIQNVTNDLKKFGYKKDNCELNYKFLNNLQPEWKQYGTLMRQTKNLMDINIDALYNILKQNQGDVNDALGYKKKAVVITSDPLALVAEKTSVSKQKGKVVVSSDYEGSGADDFSELKKIIVLLAKAFNQIKFYSKPKQQLENIIHFSEGHFAKDCKKAKTKDYNYYKPKMLLAKKDSDEQVLLAEDQSWMESSSVTPPFLPYSSGS</sequence>
<dbReference type="AlphaFoldDB" id="A0A6L2KAQ6"/>
<dbReference type="Pfam" id="PF24626">
    <property type="entry name" value="SH3_Tf2-1"/>
    <property type="match status" value="1"/>
</dbReference>
<feature type="domain" description="Retrotransposon gag" evidence="3">
    <location>
        <begin position="174"/>
        <end position="241"/>
    </location>
</feature>
<dbReference type="Pfam" id="PF00078">
    <property type="entry name" value="RVT_1"/>
    <property type="match status" value="1"/>
</dbReference>
<evidence type="ECO:0000259" key="3">
    <source>
        <dbReference type="Pfam" id="PF03732"/>
    </source>
</evidence>
<dbReference type="PANTHER" id="PTHR46148">
    <property type="entry name" value="CHROMO DOMAIN-CONTAINING PROTEIN"/>
    <property type="match status" value="1"/>
</dbReference>
<feature type="domain" description="Reverse transcriptase" evidence="2">
    <location>
        <begin position="473"/>
        <end position="613"/>
    </location>
</feature>
<keyword evidence="5" id="KW-0695">RNA-directed DNA polymerase</keyword>